<evidence type="ECO:0000313" key="7">
    <source>
        <dbReference type="EMBL" id="MBM2416866.1"/>
    </source>
</evidence>
<reference evidence="6 9" key="1">
    <citation type="submission" date="2021-01" db="EMBL/GenBank/DDBJ databases">
        <title>Diatom-associated Roseobacters Show Island Model of Population Structure.</title>
        <authorList>
            <person name="Qu L."/>
            <person name="Feng X."/>
            <person name="Chen Y."/>
            <person name="Li L."/>
            <person name="Wang X."/>
            <person name="Hu Z."/>
            <person name="Wang H."/>
            <person name="Luo H."/>
        </authorList>
    </citation>
    <scope>NUCLEOTIDE SEQUENCE</scope>
    <source>
        <strain evidence="7 9">CC28-63</strain>
        <strain evidence="6">CC28-69</strain>
    </source>
</reference>
<dbReference type="Gene3D" id="2.30.110.50">
    <property type="match status" value="1"/>
</dbReference>
<dbReference type="Gene3D" id="2.40.50.230">
    <property type="entry name" value="Gp5 N-terminal domain"/>
    <property type="match status" value="1"/>
</dbReference>
<keyword evidence="3" id="KW-0964">Secreted</keyword>
<evidence type="ECO:0000313" key="9">
    <source>
        <dbReference type="Proteomes" id="UP000809440"/>
    </source>
</evidence>
<dbReference type="PANTHER" id="PTHR32305:SF15">
    <property type="entry name" value="PROTEIN RHSA-RELATED"/>
    <property type="match status" value="1"/>
</dbReference>
<evidence type="ECO:0000256" key="1">
    <source>
        <dbReference type="ARBA" id="ARBA00004613"/>
    </source>
</evidence>
<evidence type="ECO:0000313" key="8">
    <source>
        <dbReference type="Proteomes" id="UP000755667"/>
    </source>
</evidence>
<protein>
    <submittedName>
        <fullName evidence="6">Type VI secretion system tip protein VgrG</fullName>
    </submittedName>
</protein>
<dbReference type="EMBL" id="JAFBXF010000004">
    <property type="protein sequence ID" value="MBM2416866.1"/>
    <property type="molecule type" value="Genomic_DNA"/>
</dbReference>
<dbReference type="OrthoDB" id="9762420at2"/>
<dbReference type="Gene3D" id="4.10.220.110">
    <property type="match status" value="1"/>
</dbReference>
<dbReference type="Gene3D" id="3.55.50.10">
    <property type="entry name" value="Baseplate protein-like domains"/>
    <property type="match status" value="1"/>
</dbReference>
<dbReference type="InterPro" id="IPR006533">
    <property type="entry name" value="T6SS_Vgr_RhsGE"/>
</dbReference>
<dbReference type="InterPro" id="IPR054030">
    <property type="entry name" value="Gp5_Vgr_C"/>
</dbReference>
<evidence type="ECO:0000259" key="4">
    <source>
        <dbReference type="Pfam" id="PF04717"/>
    </source>
</evidence>
<dbReference type="Pfam" id="PF22178">
    <property type="entry name" value="Gp5_trimer_C"/>
    <property type="match status" value="1"/>
</dbReference>
<dbReference type="EMBL" id="JAFBXE010000004">
    <property type="protein sequence ID" value="MBM2412198.1"/>
    <property type="molecule type" value="Genomic_DNA"/>
</dbReference>
<evidence type="ECO:0000256" key="3">
    <source>
        <dbReference type="ARBA" id="ARBA00022525"/>
    </source>
</evidence>
<dbReference type="Proteomes" id="UP000809440">
    <property type="component" value="Unassembled WGS sequence"/>
</dbReference>
<dbReference type="InterPro" id="IPR017847">
    <property type="entry name" value="T6SS_RhsGE_Vgr_subset"/>
</dbReference>
<dbReference type="PANTHER" id="PTHR32305">
    <property type="match status" value="1"/>
</dbReference>
<dbReference type="AlphaFoldDB" id="A0A9Q2NWU8"/>
<dbReference type="NCBIfam" id="TIGR03361">
    <property type="entry name" value="VI_Rhs_Vgr"/>
    <property type="match status" value="1"/>
</dbReference>
<organism evidence="6 8">
    <name type="scientific">Marivita cryptomonadis</name>
    <dbReference type="NCBI Taxonomy" id="505252"/>
    <lineage>
        <taxon>Bacteria</taxon>
        <taxon>Pseudomonadati</taxon>
        <taxon>Pseudomonadota</taxon>
        <taxon>Alphaproteobacteria</taxon>
        <taxon>Rhodobacterales</taxon>
        <taxon>Roseobacteraceae</taxon>
        <taxon>Marivita</taxon>
    </lineage>
</organism>
<evidence type="ECO:0000256" key="2">
    <source>
        <dbReference type="ARBA" id="ARBA00005558"/>
    </source>
</evidence>
<dbReference type="GO" id="GO:0005576">
    <property type="term" value="C:extracellular region"/>
    <property type="evidence" value="ECO:0007669"/>
    <property type="project" value="UniProtKB-SubCell"/>
</dbReference>
<keyword evidence="9" id="KW-1185">Reference proteome</keyword>
<sequence>MFKKTDPSKFPLRLEGDCKDKKLLPISAKVIERVSDIPVIEVDFYCENVELALEDIVGKSMHLLAESADGASQRWFRGTCVSAEFVAFFDVGGHFKAEVRPWLWLLTRRTDLRIFQGMTVVDIIQAVLDEYGFSGHIEIKLSHSYEARDYCVQYRETDLDFIDRLMQEEGIYYYFDHKPSTEKMILIDDMTKHVSIAEPSAIKFRPYTMRSTLATQEPFVYSWGAQQQVRSGKVVLEDYNFATSTATLTSGNQTIRNKTYLDAKNERYDYPGHFRSANLGEHRARVRMESEAVAQHAVTGVSDAINMSAGYLFEIEDLPRTKGEPKSVLLLECVHHIVHLEMFADMVEGQAEEVISRLGIPHDPNEPYRLEFVGMDANDTQYRAPFRTPWPKVGGIHTAIVVGPSGEEIHTDKYGRIRVQFHWDRDGKKDDFSSCWVRAMMPWTGKNWGMVAIPRIGQEVVISFEEGDPDRPLCIGMLYNDMTMPPYALPANKTQSGVKTNSSKGGGGFNELMFEDKKDDELVRFQSEKDYEQIVKNDSTITVGLEKKKPGSLSTTVHKDLSETVNTGDHSTLVKQGDLSIDVKMGKITVTAMKSIELKCGGSTIKMDPQSIKIKSPMVTVQADMKADVKSPMTTVSGDMMLTLKGGVVMIN</sequence>
<comment type="subcellular location">
    <subcellularLocation>
        <location evidence="1">Secreted</location>
    </subcellularLocation>
</comment>
<dbReference type="SUPFAM" id="SSF69255">
    <property type="entry name" value="gp5 N-terminal domain-like"/>
    <property type="match status" value="1"/>
</dbReference>
<comment type="similarity">
    <text evidence="2">Belongs to the VgrG protein family.</text>
</comment>
<dbReference type="InterPro" id="IPR050708">
    <property type="entry name" value="T6SS_VgrG/RHS"/>
</dbReference>
<accession>A0A9Q2NWU8</accession>
<evidence type="ECO:0000313" key="6">
    <source>
        <dbReference type="EMBL" id="MBM2412198.1"/>
    </source>
</evidence>
<dbReference type="SUPFAM" id="SSF69349">
    <property type="entry name" value="Phage fibre proteins"/>
    <property type="match status" value="1"/>
</dbReference>
<name>A0A9Q2NWU8_9RHOB</name>
<dbReference type="RefSeq" id="WP_085629023.1">
    <property type="nucleotide sequence ID" value="NZ_JAFBWU010000004.1"/>
</dbReference>
<dbReference type="Proteomes" id="UP000755667">
    <property type="component" value="Unassembled WGS sequence"/>
</dbReference>
<dbReference type="GeneID" id="62640753"/>
<feature type="domain" description="Gp5/Type VI secretion system Vgr C-terminal trimerisation" evidence="5">
    <location>
        <begin position="496"/>
        <end position="598"/>
    </location>
</feature>
<proteinExistence type="inferred from homology"/>
<evidence type="ECO:0000259" key="5">
    <source>
        <dbReference type="Pfam" id="PF22178"/>
    </source>
</evidence>
<dbReference type="NCBIfam" id="TIGR01646">
    <property type="entry name" value="vgr_GE"/>
    <property type="match status" value="1"/>
</dbReference>
<dbReference type="Pfam" id="PF04717">
    <property type="entry name" value="Phage_base_V"/>
    <property type="match status" value="1"/>
</dbReference>
<feature type="domain" description="Gp5/Type VI secretion system Vgr protein OB-fold" evidence="4">
    <location>
        <begin position="410"/>
        <end position="479"/>
    </location>
</feature>
<gene>
    <name evidence="6" type="primary">tssI</name>
    <name evidence="6" type="ORF">JQX41_07795</name>
    <name evidence="7" type="ORF">JQX48_07800</name>
</gene>
<dbReference type="InterPro" id="IPR006531">
    <property type="entry name" value="Gp5/Vgr_OB"/>
</dbReference>
<dbReference type="Pfam" id="PF05954">
    <property type="entry name" value="Phage_GPD"/>
    <property type="match status" value="1"/>
</dbReference>
<dbReference type="InterPro" id="IPR037026">
    <property type="entry name" value="Vgr_OB-fold_dom_sf"/>
</dbReference>
<comment type="caution">
    <text evidence="6">The sequence shown here is derived from an EMBL/GenBank/DDBJ whole genome shotgun (WGS) entry which is preliminary data.</text>
</comment>
<dbReference type="SUPFAM" id="SSF69279">
    <property type="entry name" value="Phage tail proteins"/>
    <property type="match status" value="2"/>
</dbReference>